<accession>A0A6C0GTV8</accession>
<keyword evidence="4" id="KW-0472">Membrane</keyword>
<keyword evidence="9" id="KW-1185">Reference proteome</keyword>
<gene>
    <name evidence="8" type="ORF">GXP67_34810</name>
</gene>
<evidence type="ECO:0000256" key="4">
    <source>
        <dbReference type="ARBA" id="ARBA00023136"/>
    </source>
</evidence>
<dbReference type="Pfam" id="PF07980">
    <property type="entry name" value="SusD_RagB"/>
    <property type="match status" value="1"/>
</dbReference>
<organism evidence="8 9">
    <name type="scientific">Rhodocytophaga rosea</name>
    <dbReference type="NCBI Taxonomy" id="2704465"/>
    <lineage>
        <taxon>Bacteria</taxon>
        <taxon>Pseudomonadati</taxon>
        <taxon>Bacteroidota</taxon>
        <taxon>Cytophagia</taxon>
        <taxon>Cytophagales</taxon>
        <taxon>Rhodocytophagaceae</taxon>
        <taxon>Rhodocytophaga</taxon>
    </lineage>
</organism>
<dbReference type="KEGG" id="rhoz:GXP67_34810"/>
<comment type="similarity">
    <text evidence="2">Belongs to the SusD family.</text>
</comment>
<evidence type="ECO:0000256" key="2">
    <source>
        <dbReference type="ARBA" id="ARBA00006275"/>
    </source>
</evidence>
<evidence type="ECO:0000256" key="5">
    <source>
        <dbReference type="ARBA" id="ARBA00023237"/>
    </source>
</evidence>
<dbReference type="AlphaFoldDB" id="A0A6C0GTV8"/>
<evidence type="ECO:0000256" key="3">
    <source>
        <dbReference type="ARBA" id="ARBA00022729"/>
    </source>
</evidence>
<evidence type="ECO:0000313" key="8">
    <source>
        <dbReference type="EMBL" id="QHT71466.1"/>
    </source>
</evidence>
<feature type="domain" description="SusD-like N-terminal" evidence="7">
    <location>
        <begin position="100"/>
        <end position="230"/>
    </location>
</feature>
<evidence type="ECO:0000259" key="7">
    <source>
        <dbReference type="Pfam" id="PF14322"/>
    </source>
</evidence>
<dbReference type="SUPFAM" id="SSF48452">
    <property type="entry name" value="TPR-like"/>
    <property type="match status" value="1"/>
</dbReference>
<dbReference type="RefSeq" id="WP_162447405.1">
    <property type="nucleotide sequence ID" value="NZ_CP048222.1"/>
</dbReference>
<dbReference type="InterPro" id="IPR011990">
    <property type="entry name" value="TPR-like_helical_dom_sf"/>
</dbReference>
<evidence type="ECO:0000259" key="6">
    <source>
        <dbReference type="Pfam" id="PF07980"/>
    </source>
</evidence>
<evidence type="ECO:0000313" key="9">
    <source>
        <dbReference type="Proteomes" id="UP000480178"/>
    </source>
</evidence>
<reference evidence="8 9" key="1">
    <citation type="submission" date="2020-01" db="EMBL/GenBank/DDBJ databases">
        <authorList>
            <person name="Kim M.K."/>
        </authorList>
    </citation>
    <scope>NUCLEOTIDE SEQUENCE [LARGE SCALE GENOMIC DNA]</scope>
    <source>
        <strain evidence="8 9">172606-1</strain>
    </source>
</reference>
<dbReference type="GO" id="GO:0009279">
    <property type="term" value="C:cell outer membrane"/>
    <property type="evidence" value="ECO:0007669"/>
    <property type="project" value="UniProtKB-SubCell"/>
</dbReference>
<feature type="domain" description="RagB/SusD" evidence="6">
    <location>
        <begin position="281"/>
        <end position="578"/>
    </location>
</feature>
<dbReference type="Pfam" id="PF14322">
    <property type="entry name" value="SusD-like_3"/>
    <property type="match status" value="1"/>
</dbReference>
<dbReference type="EMBL" id="CP048222">
    <property type="protein sequence ID" value="QHT71466.1"/>
    <property type="molecule type" value="Genomic_DNA"/>
</dbReference>
<keyword evidence="3" id="KW-0732">Signal</keyword>
<dbReference type="InterPro" id="IPR012944">
    <property type="entry name" value="SusD_RagB_dom"/>
</dbReference>
<comment type="subcellular location">
    <subcellularLocation>
        <location evidence="1">Cell outer membrane</location>
    </subcellularLocation>
</comment>
<proteinExistence type="inferred from homology"/>
<dbReference type="InterPro" id="IPR033985">
    <property type="entry name" value="SusD-like_N"/>
</dbReference>
<name>A0A6C0GTV8_9BACT</name>
<dbReference type="Proteomes" id="UP000480178">
    <property type="component" value="Chromosome"/>
</dbReference>
<evidence type="ECO:0000256" key="1">
    <source>
        <dbReference type="ARBA" id="ARBA00004442"/>
    </source>
</evidence>
<sequence>MKKISFIISFSIFSLLVNSSCGDNFLEKQPQGQYSPAVLKTPRGVEGALVGAYALLDGIGTSGVTDWHGAASNWIFGSVVSDDAYKGSDAGDQPEQTFMERYVWLPSNGHLYGKWRMLYDGVARANDVLKTLPEVKEVDDTRRAQITAEARFLRGHYHFEAKKMWNNISYISDEVWNPNDPTSVQVPNTDDAWPQIQADFQFAMETLPETQPGNLGRPTKYAAMAYLAKCHMFQAFPNGQADLTHLSAAKALLDQIIASGRYKLVDNFHDNFAAETRNNAESIFEIQYSLTASDGSGGNLGDGLTYMYPNGPGGCCGFFQPSQNLVNAYKTDEKGLPLIATFNDVNVKNDEGVLTSEPFEPYQGSVDSRLDWTVGRRGIPFLDWGVHPGRFWIRDQSYAGPFSAKKQIVSKAESGKSGNQRLSANNYRLLRYDHVLLWAAECEVELGNLEQARTLVNIIRARAAKPEGFVKNANGTPAANYVVGLYTEPWTDPNAAREAVRFENRLEFAMEGHRFFDLVRWGIAEPVLNKYLEKERSLRTYLSGAKFEDKHRYYPIPEQAIVYSSKGGQPTLQQNPGY</sequence>
<dbReference type="Gene3D" id="1.25.40.390">
    <property type="match status" value="1"/>
</dbReference>
<protein>
    <submittedName>
        <fullName evidence="8">RagB/SusD family nutrient uptake outer membrane protein</fullName>
    </submittedName>
</protein>
<keyword evidence="5" id="KW-0998">Cell outer membrane</keyword>